<evidence type="ECO:0000313" key="6">
    <source>
        <dbReference type="Proteomes" id="UP000789845"/>
    </source>
</evidence>
<keyword evidence="3 5" id="KW-0378">Hydrolase</keyword>
<dbReference type="Proteomes" id="UP000789845">
    <property type="component" value="Unassembled WGS sequence"/>
</dbReference>
<keyword evidence="2" id="KW-0479">Metal-binding</keyword>
<dbReference type="GO" id="GO:0009089">
    <property type="term" value="P:lysine biosynthetic process via diaminopimelate"/>
    <property type="evidence" value="ECO:0007669"/>
    <property type="project" value="TreeGrafter"/>
</dbReference>
<dbReference type="PANTHER" id="PTHR43270:SF8">
    <property type="entry name" value="DI- AND TRIPEPTIDASE DUG2-RELATED"/>
    <property type="match status" value="1"/>
</dbReference>
<dbReference type="GO" id="GO:0046872">
    <property type="term" value="F:metal ion binding"/>
    <property type="evidence" value="ECO:0007669"/>
    <property type="project" value="UniProtKB-KW"/>
</dbReference>
<evidence type="ECO:0000259" key="4">
    <source>
        <dbReference type="Pfam" id="PF07687"/>
    </source>
</evidence>
<dbReference type="GO" id="GO:0006508">
    <property type="term" value="P:proteolysis"/>
    <property type="evidence" value="ECO:0007669"/>
    <property type="project" value="UniProtKB-KW"/>
</dbReference>
<accession>A0A9C7G7Y6</accession>
<dbReference type="GO" id="GO:0005829">
    <property type="term" value="C:cytosol"/>
    <property type="evidence" value="ECO:0007669"/>
    <property type="project" value="TreeGrafter"/>
</dbReference>
<protein>
    <submittedName>
        <fullName evidence="5">Succinyl-diaminopimelate desuccinylase</fullName>
        <ecNumber evidence="5">3.5.1.18</ecNumber>
    </submittedName>
</protein>
<evidence type="ECO:0000256" key="3">
    <source>
        <dbReference type="ARBA" id="ARBA00022801"/>
    </source>
</evidence>
<dbReference type="InterPro" id="IPR002933">
    <property type="entry name" value="Peptidase_M20"/>
</dbReference>
<evidence type="ECO:0000256" key="1">
    <source>
        <dbReference type="ARBA" id="ARBA00022670"/>
    </source>
</evidence>
<name>A0A9C7G7Y6_9BACI</name>
<dbReference type="AlphaFoldDB" id="A0A9C7G7Y6"/>
<gene>
    <name evidence="5" type="primary">dapE_3</name>
    <name evidence="5" type="ORF">NEOCIP111885_01408</name>
</gene>
<dbReference type="PANTHER" id="PTHR43270">
    <property type="entry name" value="BETA-ALA-HIS DIPEPTIDASE"/>
    <property type="match status" value="1"/>
</dbReference>
<keyword evidence="1" id="KW-0645">Protease</keyword>
<organism evidence="5 6">
    <name type="scientific">Pseudoneobacillus rhizosphaerae</name>
    <dbReference type="NCBI Taxonomy" id="2880968"/>
    <lineage>
        <taxon>Bacteria</taxon>
        <taxon>Bacillati</taxon>
        <taxon>Bacillota</taxon>
        <taxon>Bacilli</taxon>
        <taxon>Bacillales</taxon>
        <taxon>Bacillaceae</taxon>
        <taxon>Pseudoneobacillus</taxon>
    </lineage>
</organism>
<dbReference type="SUPFAM" id="SSF53187">
    <property type="entry name" value="Zn-dependent exopeptidases"/>
    <property type="match status" value="1"/>
</dbReference>
<dbReference type="Pfam" id="PF01546">
    <property type="entry name" value="Peptidase_M20"/>
    <property type="match status" value="1"/>
</dbReference>
<dbReference type="Gene3D" id="3.30.70.360">
    <property type="match status" value="1"/>
</dbReference>
<dbReference type="EMBL" id="CAKJTG010000006">
    <property type="protein sequence ID" value="CAG9607716.1"/>
    <property type="molecule type" value="Genomic_DNA"/>
</dbReference>
<dbReference type="GO" id="GO:0008233">
    <property type="term" value="F:peptidase activity"/>
    <property type="evidence" value="ECO:0007669"/>
    <property type="project" value="UniProtKB-KW"/>
</dbReference>
<dbReference type="InterPro" id="IPR051458">
    <property type="entry name" value="Cyt/Met_Dipeptidase"/>
</dbReference>
<reference evidence="5" key="1">
    <citation type="submission" date="2021-10" db="EMBL/GenBank/DDBJ databases">
        <authorList>
            <person name="Criscuolo A."/>
        </authorList>
    </citation>
    <scope>NUCLEOTIDE SEQUENCE</scope>
    <source>
        <strain evidence="5">CIP111885</strain>
    </source>
</reference>
<proteinExistence type="predicted"/>
<dbReference type="InterPro" id="IPR011650">
    <property type="entry name" value="Peptidase_M20_dimer"/>
</dbReference>
<feature type="domain" description="Peptidase M20 dimerisation" evidence="4">
    <location>
        <begin position="141"/>
        <end position="294"/>
    </location>
</feature>
<dbReference type="NCBIfam" id="NF005034">
    <property type="entry name" value="PRK06446.1"/>
    <property type="match status" value="1"/>
</dbReference>
<evidence type="ECO:0000256" key="2">
    <source>
        <dbReference type="ARBA" id="ARBA00022723"/>
    </source>
</evidence>
<dbReference type="EC" id="3.5.1.18" evidence="5"/>
<sequence length="396" mass="44078">MLDECPGSNPVILATFEAGPNGNSNKTLLFYNHYDVQPPDPLEEWDSVPFDLTERDGKLFARGVADNKGDLMARLTAIEVLQNLAGGLPCNVKFIIEGEEEIGSPNLAYYLEKYKHLLQADACIWEHADRDEKDRVQLMAGVKGMAYMELTCESADMDLHSKLGAIVENAAWRLNHALSSMKNNENEILVEGFYDGIQPPTEIEKNYITKIPFDQEAIKELYGLRQPFIAENPNEALVLNPTMTICGFESGYYGEGSKTVLPKKAIAKLDCRLVPGQNPEHIFQCIQSHLIKNGYSDVKIKLLNSVGPYRSDLSHPFVSLMVRTAEEIYQTEVILSPNNAGTGPMADFGNLLQIPIVSTGVGWVNSRLHAPNESIRISDYVEGIAHIAHIIREFAR</sequence>
<comment type="caution">
    <text evidence="5">The sequence shown here is derived from an EMBL/GenBank/DDBJ whole genome shotgun (WGS) entry which is preliminary data.</text>
</comment>
<dbReference type="GO" id="GO:0009014">
    <property type="term" value="F:succinyl-diaminopimelate desuccinylase activity"/>
    <property type="evidence" value="ECO:0007669"/>
    <property type="project" value="UniProtKB-EC"/>
</dbReference>
<evidence type="ECO:0000313" key="5">
    <source>
        <dbReference type="EMBL" id="CAG9607716.1"/>
    </source>
</evidence>
<dbReference type="Pfam" id="PF07687">
    <property type="entry name" value="M20_dimer"/>
    <property type="match status" value="1"/>
</dbReference>
<dbReference type="Gene3D" id="3.40.630.10">
    <property type="entry name" value="Zn peptidases"/>
    <property type="match status" value="1"/>
</dbReference>
<keyword evidence="6" id="KW-1185">Reference proteome</keyword>